<organism evidence="1 2">
    <name type="scientific">Luteolibacter luteus</name>
    <dbReference type="NCBI Taxonomy" id="2728835"/>
    <lineage>
        <taxon>Bacteria</taxon>
        <taxon>Pseudomonadati</taxon>
        <taxon>Verrucomicrobiota</taxon>
        <taxon>Verrucomicrobiia</taxon>
        <taxon>Verrucomicrobiales</taxon>
        <taxon>Verrucomicrobiaceae</taxon>
        <taxon>Luteolibacter</taxon>
    </lineage>
</organism>
<dbReference type="KEGG" id="luo:HHL09_10940"/>
<dbReference type="EMBL" id="CP051774">
    <property type="protein sequence ID" value="QJE96278.1"/>
    <property type="molecule type" value="Genomic_DNA"/>
</dbReference>
<evidence type="ECO:0000313" key="2">
    <source>
        <dbReference type="Proteomes" id="UP000501812"/>
    </source>
</evidence>
<keyword evidence="2" id="KW-1185">Reference proteome</keyword>
<proteinExistence type="predicted"/>
<accession>A0A858RIE8</accession>
<dbReference type="RefSeq" id="WP_169454679.1">
    <property type="nucleotide sequence ID" value="NZ_CP051774.1"/>
</dbReference>
<reference evidence="1 2" key="1">
    <citation type="submission" date="2020-04" db="EMBL/GenBank/DDBJ databases">
        <title>Luteolibacter sp. G-1-1-1 isolated from soil.</title>
        <authorList>
            <person name="Dahal R.H."/>
        </authorList>
    </citation>
    <scope>NUCLEOTIDE SEQUENCE [LARGE SCALE GENOMIC DNA]</scope>
    <source>
        <strain evidence="1 2">G-1-1-1</strain>
    </source>
</reference>
<evidence type="ECO:0008006" key="3">
    <source>
        <dbReference type="Google" id="ProtNLM"/>
    </source>
</evidence>
<evidence type="ECO:0000313" key="1">
    <source>
        <dbReference type="EMBL" id="QJE96278.1"/>
    </source>
</evidence>
<sequence>MPGLDEIIRDTAARLPWNQDEITSLLNRIGPPEWRDLAWAAYTSARIGTLPDEEIFEIGLKAREHVAFSGIRGLLTDAAEKRPDQFLEILNRRGGTSIREEFFDILMRYHPERAAELFKTIPKGSPGSNYDRRYILQARARGLPNTENLALTLQDLGPRGIYSWDYATTLVGHVYERATPEERAKVLDFIAAQAPLARNRMLTGAMSRDENPLEPQEFARIVSVYTTPLLQEEALRTWMESQELDPKDQSWIEALPNQRLREHAKLLLKDGVLGTE</sequence>
<name>A0A858RIE8_9BACT</name>
<gene>
    <name evidence="1" type="ORF">HHL09_10940</name>
</gene>
<dbReference type="Proteomes" id="UP000501812">
    <property type="component" value="Chromosome"/>
</dbReference>
<dbReference type="AlphaFoldDB" id="A0A858RIE8"/>
<protein>
    <recommendedName>
        <fullName evidence="3">ERAP1-like C-terminal domain-containing protein</fullName>
    </recommendedName>
</protein>